<dbReference type="EMBL" id="BART01001783">
    <property type="protein sequence ID" value="GAG73203.1"/>
    <property type="molecule type" value="Genomic_DNA"/>
</dbReference>
<sequence>MKIFLIVSLSFFNLKVVDLISNNSDTNTTVQNSEENAVDTNTTVLDNEEITVDNTTIAPETTTAQEQAGIKSKFSDYSSEFKSMYNFKEVVSLSGNNAKWRIILWKDIIQKSMKKPILGYGFGMLYNNETLKNMGWEYGADVGFLDPHNSYLSILYRTGIVGLLIFLLFIVSFFIKMIKFLRSCQDLAISAYMISVLSTIIFILVISFFMVVLEGPFLGIFLWVFIGLALSLTNIYDTKIKNLEN</sequence>
<evidence type="ECO:0000256" key="3">
    <source>
        <dbReference type="ARBA" id="ARBA00022989"/>
    </source>
</evidence>
<comment type="caution">
    <text evidence="7">The sequence shown here is derived from an EMBL/GenBank/DDBJ whole genome shotgun (WGS) entry which is preliminary data.</text>
</comment>
<protein>
    <recommendedName>
        <fullName evidence="6">O-antigen ligase-related domain-containing protein</fullName>
    </recommendedName>
</protein>
<feature type="transmembrane region" description="Helical" evidence="5">
    <location>
        <begin position="217"/>
        <end position="236"/>
    </location>
</feature>
<dbReference type="PANTHER" id="PTHR37422">
    <property type="entry name" value="TEICHURONIC ACID BIOSYNTHESIS PROTEIN TUAE"/>
    <property type="match status" value="1"/>
</dbReference>
<dbReference type="InterPro" id="IPR007016">
    <property type="entry name" value="O-antigen_ligase-rel_domated"/>
</dbReference>
<reference evidence="7" key="1">
    <citation type="journal article" date="2014" name="Front. Microbiol.">
        <title>High frequency of phylogenetically diverse reductive dehalogenase-homologous genes in deep subseafloor sedimentary metagenomes.</title>
        <authorList>
            <person name="Kawai M."/>
            <person name="Futagami T."/>
            <person name="Toyoda A."/>
            <person name="Takaki Y."/>
            <person name="Nishi S."/>
            <person name="Hori S."/>
            <person name="Arai W."/>
            <person name="Tsubouchi T."/>
            <person name="Morono Y."/>
            <person name="Uchiyama I."/>
            <person name="Ito T."/>
            <person name="Fujiyama A."/>
            <person name="Inagaki F."/>
            <person name="Takami H."/>
        </authorList>
    </citation>
    <scope>NUCLEOTIDE SEQUENCE</scope>
    <source>
        <strain evidence="7">Expedition CK06-06</strain>
    </source>
</reference>
<feature type="transmembrane region" description="Helical" evidence="5">
    <location>
        <begin position="187"/>
        <end position="211"/>
    </location>
</feature>
<evidence type="ECO:0000256" key="2">
    <source>
        <dbReference type="ARBA" id="ARBA00022692"/>
    </source>
</evidence>
<dbReference type="PANTHER" id="PTHR37422:SF17">
    <property type="entry name" value="O-ANTIGEN LIGASE"/>
    <property type="match status" value="1"/>
</dbReference>
<dbReference type="AlphaFoldDB" id="X1AL80"/>
<gene>
    <name evidence="7" type="ORF">S01H4_05963</name>
</gene>
<organism evidence="7">
    <name type="scientific">marine sediment metagenome</name>
    <dbReference type="NCBI Taxonomy" id="412755"/>
    <lineage>
        <taxon>unclassified sequences</taxon>
        <taxon>metagenomes</taxon>
        <taxon>ecological metagenomes</taxon>
    </lineage>
</organism>
<evidence type="ECO:0000256" key="1">
    <source>
        <dbReference type="ARBA" id="ARBA00004141"/>
    </source>
</evidence>
<dbReference type="GO" id="GO:0016020">
    <property type="term" value="C:membrane"/>
    <property type="evidence" value="ECO:0007669"/>
    <property type="project" value="UniProtKB-SubCell"/>
</dbReference>
<feature type="domain" description="O-antigen ligase-related" evidence="6">
    <location>
        <begin position="81"/>
        <end position="167"/>
    </location>
</feature>
<feature type="transmembrane region" description="Helical" evidence="5">
    <location>
        <begin position="154"/>
        <end position="175"/>
    </location>
</feature>
<evidence type="ECO:0000256" key="5">
    <source>
        <dbReference type="SAM" id="Phobius"/>
    </source>
</evidence>
<proteinExistence type="predicted"/>
<keyword evidence="3 5" id="KW-1133">Transmembrane helix</keyword>
<keyword evidence="2 5" id="KW-0812">Transmembrane</keyword>
<evidence type="ECO:0000256" key="4">
    <source>
        <dbReference type="ARBA" id="ARBA00023136"/>
    </source>
</evidence>
<dbReference type="InterPro" id="IPR051533">
    <property type="entry name" value="WaaL-like"/>
</dbReference>
<name>X1AL80_9ZZZZ</name>
<dbReference type="Pfam" id="PF04932">
    <property type="entry name" value="Wzy_C"/>
    <property type="match status" value="1"/>
</dbReference>
<comment type="subcellular location">
    <subcellularLocation>
        <location evidence="1">Membrane</location>
        <topology evidence="1">Multi-pass membrane protein</topology>
    </subcellularLocation>
</comment>
<evidence type="ECO:0000259" key="6">
    <source>
        <dbReference type="Pfam" id="PF04932"/>
    </source>
</evidence>
<evidence type="ECO:0000313" key="7">
    <source>
        <dbReference type="EMBL" id="GAG73203.1"/>
    </source>
</evidence>
<keyword evidence="4 5" id="KW-0472">Membrane</keyword>
<accession>X1AL80</accession>